<keyword evidence="7 11" id="KW-0328">Glycosyltransferase</keyword>
<dbReference type="NCBIfam" id="NF000996">
    <property type="entry name" value="PRK00105.1"/>
    <property type="match status" value="1"/>
</dbReference>
<evidence type="ECO:0000256" key="10">
    <source>
        <dbReference type="ARBA" id="ARBA00047340"/>
    </source>
</evidence>
<dbReference type="NCBIfam" id="TIGR03160">
    <property type="entry name" value="cobT_DBIPRT"/>
    <property type="match status" value="1"/>
</dbReference>
<protein>
    <recommendedName>
        <fullName evidence="5 11">Nicotinate-nucleotide--dimethylbenzimidazole phosphoribosyltransferase</fullName>
        <shortName evidence="11">NN:DBI PRT</shortName>
        <ecNumber evidence="4 11">2.4.2.21</ecNumber>
    </recommendedName>
    <alternativeName>
        <fullName evidence="9 11">N(1)-alpha-phosphoribosyltransferase</fullName>
    </alternativeName>
</protein>
<comment type="similarity">
    <text evidence="3 11">Belongs to the CobT family.</text>
</comment>
<evidence type="ECO:0000256" key="4">
    <source>
        <dbReference type="ARBA" id="ARBA00011991"/>
    </source>
</evidence>
<dbReference type="FunFam" id="3.40.50.10210:FF:000001">
    <property type="entry name" value="Nicotinate-nucleotide--dimethylbenzimidazole phosphoribosyltransferase"/>
    <property type="match status" value="1"/>
</dbReference>
<dbReference type="EMBL" id="SRIB01000001">
    <property type="protein sequence ID" value="TFZ41575.1"/>
    <property type="molecule type" value="Genomic_DNA"/>
</dbReference>
<dbReference type="UniPathway" id="UPA00061">
    <property type="reaction ID" value="UER00516"/>
</dbReference>
<dbReference type="GO" id="GO:0008939">
    <property type="term" value="F:nicotinate-nucleotide-dimethylbenzimidazole phosphoribosyltransferase activity"/>
    <property type="evidence" value="ECO:0007669"/>
    <property type="project" value="UniProtKB-UniRule"/>
</dbReference>
<dbReference type="HAMAP" id="MF_00230">
    <property type="entry name" value="CobT"/>
    <property type="match status" value="1"/>
</dbReference>
<dbReference type="Gene3D" id="1.10.1610.10">
    <property type="match status" value="1"/>
</dbReference>
<dbReference type="RefSeq" id="WP_135269730.1">
    <property type="nucleotide sequence ID" value="NZ_SRIB01000001.1"/>
</dbReference>
<name>A0A4Z0D9P4_9FIRM</name>
<evidence type="ECO:0000313" key="12">
    <source>
        <dbReference type="EMBL" id="TFZ41575.1"/>
    </source>
</evidence>
<gene>
    <name evidence="11 12" type="primary">cobT</name>
    <name evidence="12" type="ORF">E4100_00055</name>
</gene>
<evidence type="ECO:0000256" key="1">
    <source>
        <dbReference type="ARBA" id="ARBA00002197"/>
    </source>
</evidence>
<evidence type="ECO:0000256" key="5">
    <source>
        <dbReference type="ARBA" id="ARBA00015486"/>
    </source>
</evidence>
<evidence type="ECO:0000256" key="6">
    <source>
        <dbReference type="ARBA" id="ARBA00022573"/>
    </source>
</evidence>
<keyword evidence="13" id="KW-1185">Reference proteome</keyword>
<dbReference type="Gene3D" id="3.40.50.10210">
    <property type="match status" value="1"/>
</dbReference>
<evidence type="ECO:0000256" key="9">
    <source>
        <dbReference type="ARBA" id="ARBA00030686"/>
    </source>
</evidence>
<comment type="pathway">
    <text evidence="2 11">Nucleoside biosynthesis; alpha-ribazole biosynthesis; alpha-ribazole from 5,6-dimethylbenzimidazole: step 1/2.</text>
</comment>
<comment type="function">
    <text evidence="1 11">Catalyzes the synthesis of alpha-ribazole-5'-phosphate from nicotinate mononucleotide (NAMN) and 5,6-dimethylbenzimidazole (DMB).</text>
</comment>
<organism evidence="12 13">
    <name type="scientific">Soehngenia longivitae</name>
    <dbReference type="NCBI Taxonomy" id="2562294"/>
    <lineage>
        <taxon>Bacteria</taxon>
        <taxon>Bacillati</taxon>
        <taxon>Bacillota</taxon>
        <taxon>Tissierellia</taxon>
        <taxon>Tissierellales</taxon>
        <taxon>Tissierellaceae</taxon>
        <taxon>Soehngenia</taxon>
    </lineage>
</organism>
<dbReference type="CDD" id="cd02439">
    <property type="entry name" value="DMB-PRT_CobT"/>
    <property type="match status" value="1"/>
</dbReference>
<dbReference type="Proteomes" id="UP000298381">
    <property type="component" value="Unassembled WGS sequence"/>
</dbReference>
<evidence type="ECO:0000256" key="11">
    <source>
        <dbReference type="HAMAP-Rule" id="MF_00230"/>
    </source>
</evidence>
<dbReference type="GO" id="GO:0009236">
    <property type="term" value="P:cobalamin biosynthetic process"/>
    <property type="evidence" value="ECO:0007669"/>
    <property type="project" value="UniProtKB-UniRule"/>
</dbReference>
<accession>A0A4Z0D9P4</accession>
<keyword evidence="8 11" id="KW-0808">Transferase</keyword>
<comment type="catalytic activity">
    <reaction evidence="10 11">
        <text>5,6-dimethylbenzimidazole + nicotinate beta-D-ribonucleotide = alpha-ribazole 5'-phosphate + nicotinate + H(+)</text>
        <dbReference type="Rhea" id="RHEA:11196"/>
        <dbReference type="ChEBI" id="CHEBI:15378"/>
        <dbReference type="ChEBI" id="CHEBI:15890"/>
        <dbReference type="ChEBI" id="CHEBI:32544"/>
        <dbReference type="ChEBI" id="CHEBI:57502"/>
        <dbReference type="ChEBI" id="CHEBI:57918"/>
        <dbReference type="EC" id="2.4.2.21"/>
    </reaction>
</comment>
<evidence type="ECO:0000256" key="8">
    <source>
        <dbReference type="ARBA" id="ARBA00022679"/>
    </source>
</evidence>
<evidence type="ECO:0000256" key="2">
    <source>
        <dbReference type="ARBA" id="ARBA00005049"/>
    </source>
</evidence>
<dbReference type="InterPro" id="IPR017846">
    <property type="entry name" value="Nict_dMeBzImd_PRibTrfase_bact"/>
</dbReference>
<dbReference type="InterPro" id="IPR023195">
    <property type="entry name" value="Nict_dMeBzImd_PRibTrfase_N"/>
</dbReference>
<sequence length="360" mass="39171">MDKLNNTLNSIKFLDHAVMDETKKRWDSLVKPIGSLGLMEEITIRLSGIYRTTKFDIDKRAVVVMASDNGIVEENVTSSPQIFTRILVEKMAKGITGVSVMSKAANADVIVVDIGINGDVKEENVINRKIRYGTDNFTKSFAMTYDEAIKAIETGIEVADDLFNKGYKILGTGEVGIGNTTTSAAVIKAITDFPIDDIVGKGAGITDEQLVLKKKAIIKAIELHKPNKYDVIDVLSKVGGLDIAGLVGVYLSGAKNMKPTVMDGFISQAAALCAIKLDGRVKDYIIPSHLSKEPGAKFVFNEIGLKPMLDLSMRLGEGTGCPLAFQIIDTAIYTLNNMATFEEAEIEKELLVDISKDEEK</sequence>
<dbReference type="AlphaFoldDB" id="A0A4Z0D9P4"/>
<comment type="caution">
    <text evidence="12">The sequence shown here is derived from an EMBL/GenBank/DDBJ whole genome shotgun (WGS) entry which is preliminary data.</text>
</comment>
<reference evidence="12 13" key="1">
    <citation type="submission" date="2019-03" db="EMBL/GenBank/DDBJ databases">
        <title>Draft genome sequence data and analysis of a Fermenting Bacterium, Soehngenia longevitae strain 1933PT, isolated from petroleum reservoir in Azerbaijan.</title>
        <authorList>
            <person name="Grouzdev D.S."/>
            <person name="Bidzhieva S.K."/>
            <person name="Sokolova D.S."/>
            <person name="Tourova T.P."/>
            <person name="Poltaraus A.B."/>
            <person name="Nazina T.N."/>
        </authorList>
    </citation>
    <scope>NUCLEOTIDE SEQUENCE [LARGE SCALE GENOMIC DNA]</scope>
    <source>
        <strain evidence="12 13">1933P</strain>
    </source>
</reference>
<dbReference type="InterPro" id="IPR003200">
    <property type="entry name" value="Nict_dMeBzImd_PRibTrfase"/>
</dbReference>
<dbReference type="PANTHER" id="PTHR43463:SF1">
    <property type="entry name" value="NICOTINATE-NUCLEOTIDE--DIMETHYLBENZIMIDAZOLE PHOSPHORIBOSYLTRANSFERASE"/>
    <property type="match status" value="1"/>
</dbReference>
<dbReference type="PANTHER" id="PTHR43463">
    <property type="entry name" value="NICOTINATE-NUCLEOTIDE--DIMETHYLBENZIMIDAZOLE PHOSPHORIBOSYLTRANSFERASE"/>
    <property type="match status" value="1"/>
</dbReference>
<feature type="active site" description="Proton acceptor" evidence="11">
    <location>
        <position position="317"/>
    </location>
</feature>
<dbReference type="SUPFAM" id="SSF52733">
    <property type="entry name" value="Nicotinate mononucleotide:5,6-dimethylbenzimidazole phosphoribosyltransferase (CobT)"/>
    <property type="match status" value="1"/>
</dbReference>
<proteinExistence type="inferred from homology"/>
<evidence type="ECO:0000256" key="7">
    <source>
        <dbReference type="ARBA" id="ARBA00022676"/>
    </source>
</evidence>
<dbReference type="InterPro" id="IPR036087">
    <property type="entry name" value="Nict_dMeBzImd_PRibTrfase_sf"/>
</dbReference>
<dbReference type="OrthoDB" id="9781491at2"/>
<dbReference type="EC" id="2.4.2.21" evidence="4 11"/>
<evidence type="ECO:0000256" key="3">
    <source>
        <dbReference type="ARBA" id="ARBA00007110"/>
    </source>
</evidence>
<dbReference type="Pfam" id="PF02277">
    <property type="entry name" value="DBI_PRT"/>
    <property type="match status" value="1"/>
</dbReference>
<keyword evidence="6 11" id="KW-0169">Cobalamin biosynthesis</keyword>
<evidence type="ECO:0000313" key="13">
    <source>
        <dbReference type="Proteomes" id="UP000298381"/>
    </source>
</evidence>